<evidence type="ECO:0000313" key="3">
    <source>
        <dbReference type="Proteomes" id="UP000070186"/>
    </source>
</evidence>
<evidence type="ECO:0000256" key="1">
    <source>
        <dbReference type="SAM" id="MobiDB-lite"/>
    </source>
</evidence>
<name>A0A133XKE9_9RHOO</name>
<dbReference type="EMBL" id="LODL01000013">
    <property type="protein sequence ID" value="KXB31397.1"/>
    <property type="molecule type" value="Genomic_DNA"/>
</dbReference>
<organism evidence="2 3">
    <name type="scientific">Dechloromonas denitrificans</name>
    <dbReference type="NCBI Taxonomy" id="281362"/>
    <lineage>
        <taxon>Bacteria</taxon>
        <taxon>Pseudomonadati</taxon>
        <taxon>Pseudomonadota</taxon>
        <taxon>Betaproteobacteria</taxon>
        <taxon>Rhodocyclales</taxon>
        <taxon>Azonexaceae</taxon>
        <taxon>Dechloromonas</taxon>
    </lineage>
</organism>
<accession>A0A133XKE9</accession>
<comment type="caution">
    <text evidence="2">The sequence shown here is derived from an EMBL/GenBank/DDBJ whole genome shotgun (WGS) entry which is preliminary data.</text>
</comment>
<feature type="compositionally biased region" description="Gly residues" evidence="1">
    <location>
        <begin position="1"/>
        <end position="12"/>
    </location>
</feature>
<sequence length="105" mass="11136">MPALDGGTGGQEATGDLSVSRNAKGAIDGISDGTFFRTGRHAGIRLDICQQGVKQIVYGSKADSCELVRQNRNIPCIGETDAAPWETMAEAYIVTITKESTFLEG</sequence>
<proteinExistence type="predicted"/>
<protein>
    <submittedName>
        <fullName evidence="2">Uncharacterized protein</fullName>
    </submittedName>
</protein>
<reference evidence="2 3" key="1">
    <citation type="submission" date="2015-12" db="EMBL/GenBank/DDBJ databases">
        <title>Nitrous oxide reduction kinetics distinguish bacteria harboring typical versus atypical NosZ.</title>
        <authorList>
            <person name="Yoon S."/>
            <person name="Nissen S."/>
            <person name="Park D."/>
            <person name="Sanford R.A."/>
            <person name="Loeffler F.E."/>
        </authorList>
    </citation>
    <scope>NUCLEOTIDE SEQUENCE [LARGE SCALE GENOMIC DNA]</scope>
    <source>
        <strain evidence="2 3">ATCC BAA-841</strain>
    </source>
</reference>
<dbReference type="Proteomes" id="UP000070186">
    <property type="component" value="Unassembled WGS sequence"/>
</dbReference>
<dbReference type="AlphaFoldDB" id="A0A133XKE9"/>
<evidence type="ECO:0000313" key="2">
    <source>
        <dbReference type="EMBL" id="KXB31397.1"/>
    </source>
</evidence>
<keyword evidence="3" id="KW-1185">Reference proteome</keyword>
<gene>
    <name evidence="2" type="ORF">AT959_06930</name>
</gene>
<feature type="region of interest" description="Disordered" evidence="1">
    <location>
        <begin position="1"/>
        <end position="20"/>
    </location>
</feature>